<sequence>MLTGKPIIDAFDTQHSPLRYSNVSLVVEAENIESIANAIKKASLLSNDELNEIKNKSINYVILNHNYEKLANDFAKEFKK</sequence>
<name>A0A1M6PW63_9FIRM</name>
<dbReference type="STRING" id="1121266.SAMN02745883_01337"/>
<organism evidence="1 2">
    <name type="scientific">Caminicella sporogenes DSM 14501</name>
    <dbReference type="NCBI Taxonomy" id="1121266"/>
    <lineage>
        <taxon>Bacteria</taxon>
        <taxon>Bacillati</taxon>
        <taxon>Bacillota</taxon>
        <taxon>Clostridia</taxon>
        <taxon>Peptostreptococcales</taxon>
        <taxon>Caminicellaceae</taxon>
        <taxon>Caminicella</taxon>
    </lineage>
</organism>
<gene>
    <name evidence="1" type="ORF">SAMN02745883_01337</name>
</gene>
<accession>A0A1M6PW63</accession>
<protein>
    <submittedName>
        <fullName evidence="1">Uncharacterized protein</fullName>
    </submittedName>
</protein>
<dbReference type="RefSeq" id="WP_072966829.1">
    <property type="nucleotide sequence ID" value="NZ_FRAJ01000009.1"/>
</dbReference>
<dbReference type="EMBL" id="FRAJ01000009">
    <property type="protein sequence ID" value="SHK12126.1"/>
    <property type="molecule type" value="Genomic_DNA"/>
</dbReference>
<keyword evidence="2" id="KW-1185">Reference proteome</keyword>
<reference evidence="1 2" key="1">
    <citation type="submission" date="2016-11" db="EMBL/GenBank/DDBJ databases">
        <authorList>
            <person name="Jaros S."/>
            <person name="Januszkiewicz K."/>
            <person name="Wedrychowicz H."/>
        </authorList>
    </citation>
    <scope>NUCLEOTIDE SEQUENCE [LARGE SCALE GENOMIC DNA]</scope>
    <source>
        <strain evidence="1 2">DSM 14501</strain>
    </source>
</reference>
<proteinExistence type="predicted"/>
<dbReference type="AlphaFoldDB" id="A0A1M6PW63"/>
<evidence type="ECO:0000313" key="1">
    <source>
        <dbReference type="EMBL" id="SHK12126.1"/>
    </source>
</evidence>
<dbReference type="Proteomes" id="UP000184082">
    <property type="component" value="Unassembled WGS sequence"/>
</dbReference>
<evidence type="ECO:0000313" key="2">
    <source>
        <dbReference type="Proteomes" id="UP000184082"/>
    </source>
</evidence>